<dbReference type="RefSeq" id="WP_179546406.1">
    <property type="nucleotide sequence ID" value="NZ_BSEW01000001.1"/>
</dbReference>
<reference evidence="2 3" key="1">
    <citation type="submission" date="2020-07" db="EMBL/GenBank/DDBJ databases">
        <title>Sequencing the genomes of 1000 actinobacteria strains.</title>
        <authorList>
            <person name="Klenk H.-P."/>
        </authorList>
    </citation>
    <scope>NUCLEOTIDE SEQUENCE [LARGE SCALE GENOMIC DNA]</scope>
    <source>
        <strain evidence="2 3">DSM 26474</strain>
    </source>
</reference>
<dbReference type="PROSITE" id="PS51257">
    <property type="entry name" value="PROKAR_LIPOPROTEIN"/>
    <property type="match status" value="1"/>
</dbReference>
<name>A0A852SM48_9MICO</name>
<evidence type="ECO:0000313" key="2">
    <source>
        <dbReference type="EMBL" id="NYD68987.1"/>
    </source>
</evidence>
<proteinExistence type="predicted"/>
<keyword evidence="1" id="KW-0732">Signal</keyword>
<evidence type="ECO:0000256" key="1">
    <source>
        <dbReference type="SAM" id="SignalP"/>
    </source>
</evidence>
<protein>
    <submittedName>
        <fullName evidence="2">Uncharacterized protein</fullName>
    </submittedName>
</protein>
<keyword evidence="3" id="KW-1185">Reference proteome</keyword>
<accession>A0A852SM48</accession>
<comment type="caution">
    <text evidence="2">The sequence shown here is derived from an EMBL/GenBank/DDBJ whole genome shotgun (WGS) entry which is preliminary data.</text>
</comment>
<dbReference type="Proteomes" id="UP000549913">
    <property type="component" value="Unassembled WGS sequence"/>
</dbReference>
<organism evidence="2 3">
    <name type="scientific">Herbiconiux flava</name>
    <dbReference type="NCBI Taxonomy" id="881268"/>
    <lineage>
        <taxon>Bacteria</taxon>
        <taxon>Bacillati</taxon>
        <taxon>Actinomycetota</taxon>
        <taxon>Actinomycetes</taxon>
        <taxon>Micrococcales</taxon>
        <taxon>Microbacteriaceae</taxon>
        <taxon>Herbiconiux</taxon>
    </lineage>
</organism>
<sequence length="221" mass="22065">MTSLHRTALAAIALGVLLAASGCSAPAPTPEPTVTVTVTPTATATPTDAPAPAPEPTDEVDPDAYVASDTSTWVVSFAGIGPLVVGDTFQVVQADVPAAPVICRPGVDTWTFGGVGYTMVSGIDEQNPAAAVTLVRMVAIDTVQPGTGPRTVEGIGLGSTIAELQAARPDAVATPGTQGQPAAYQLFSDGRVVTFQDSGTGTIQMITVSSSTGVVGDICGA</sequence>
<dbReference type="EMBL" id="JACCBM010000001">
    <property type="protein sequence ID" value="NYD68987.1"/>
    <property type="molecule type" value="Genomic_DNA"/>
</dbReference>
<feature type="signal peptide" evidence="1">
    <location>
        <begin position="1"/>
        <end position="25"/>
    </location>
</feature>
<gene>
    <name evidence="2" type="ORF">BJ984_000145</name>
</gene>
<feature type="chain" id="PRO_5039182582" evidence="1">
    <location>
        <begin position="26"/>
        <end position="221"/>
    </location>
</feature>
<evidence type="ECO:0000313" key="3">
    <source>
        <dbReference type="Proteomes" id="UP000549913"/>
    </source>
</evidence>
<dbReference type="AlphaFoldDB" id="A0A852SM48"/>